<dbReference type="PANTHER" id="PTHR43692">
    <property type="entry name" value="UDP-N-ACETYLMURAMOYLALANINE--D-GLUTAMATE LIGASE"/>
    <property type="match status" value="1"/>
</dbReference>
<gene>
    <name evidence="7" type="ORF">METZ01_LOCUS298187</name>
</gene>
<dbReference type="EMBL" id="UINC01092060">
    <property type="protein sequence ID" value="SVC45333.1"/>
    <property type="molecule type" value="Genomic_DNA"/>
</dbReference>
<evidence type="ECO:0000256" key="1">
    <source>
        <dbReference type="ARBA" id="ARBA00022598"/>
    </source>
</evidence>
<name>A0A382M8P5_9ZZZZ</name>
<keyword evidence="5" id="KW-0131">Cell cycle</keyword>
<dbReference type="GO" id="GO:0008360">
    <property type="term" value="P:regulation of cell shape"/>
    <property type="evidence" value="ECO:0007669"/>
    <property type="project" value="InterPro"/>
</dbReference>
<evidence type="ECO:0000256" key="3">
    <source>
        <dbReference type="ARBA" id="ARBA00022741"/>
    </source>
</evidence>
<reference evidence="7" key="1">
    <citation type="submission" date="2018-05" db="EMBL/GenBank/DDBJ databases">
        <authorList>
            <person name="Lanie J.A."/>
            <person name="Ng W.-L."/>
            <person name="Kazmierczak K.M."/>
            <person name="Andrzejewski T.M."/>
            <person name="Davidsen T.M."/>
            <person name="Wayne K.J."/>
            <person name="Tettelin H."/>
            <person name="Glass J.I."/>
            <person name="Rusch D."/>
            <person name="Podicherti R."/>
            <person name="Tsui H.-C.T."/>
            <person name="Winkler M.E."/>
        </authorList>
    </citation>
    <scope>NUCLEOTIDE SEQUENCE</scope>
</reference>
<evidence type="ECO:0000256" key="4">
    <source>
        <dbReference type="ARBA" id="ARBA00022840"/>
    </source>
</evidence>
<dbReference type="GO" id="GO:0005737">
    <property type="term" value="C:cytoplasm"/>
    <property type="evidence" value="ECO:0007669"/>
    <property type="project" value="InterPro"/>
</dbReference>
<feature type="non-terminal residue" evidence="7">
    <location>
        <position position="1"/>
    </location>
</feature>
<dbReference type="Pfam" id="PF08245">
    <property type="entry name" value="Mur_ligase_M"/>
    <property type="match status" value="1"/>
</dbReference>
<dbReference type="GO" id="GO:0005524">
    <property type="term" value="F:ATP binding"/>
    <property type="evidence" value="ECO:0007669"/>
    <property type="project" value="UniProtKB-KW"/>
</dbReference>
<evidence type="ECO:0000313" key="7">
    <source>
        <dbReference type="EMBL" id="SVC45333.1"/>
    </source>
</evidence>
<keyword evidence="2" id="KW-0132">Cell division</keyword>
<keyword evidence="1" id="KW-0436">Ligase</keyword>
<keyword evidence="3" id="KW-0547">Nucleotide-binding</keyword>
<dbReference type="PROSITE" id="PS01011">
    <property type="entry name" value="FOLYLPOLYGLU_SYNT_1"/>
    <property type="match status" value="1"/>
</dbReference>
<proteinExistence type="predicted"/>
<dbReference type="InterPro" id="IPR036565">
    <property type="entry name" value="Mur-like_cat_sf"/>
</dbReference>
<organism evidence="7">
    <name type="scientific">marine metagenome</name>
    <dbReference type="NCBI Taxonomy" id="408172"/>
    <lineage>
        <taxon>unclassified sequences</taxon>
        <taxon>metagenomes</taxon>
        <taxon>ecological metagenomes</taxon>
    </lineage>
</organism>
<protein>
    <recommendedName>
        <fullName evidence="6">Mur ligase central domain-containing protein</fullName>
    </recommendedName>
</protein>
<dbReference type="AlphaFoldDB" id="A0A382M8P5"/>
<dbReference type="PANTHER" id="PTHR43692:SF1">
    <property type="entry name" value="UDP-N-ACETYLMURAMOYLALANINE--D-GLUTAMATE LIGASE"/>
    <property type="match status" value="1"/>
</dbReference>
<dbReference type="Gene3D" id="3.40.1190.10">
    <property type="entry name" value="Mur-like, catalytic domain"/>
    <property type="match status" value="1"/>
</dbReference>
<dbReference type="InterPro" id="IPR013221">
    <property type="entry name" value="Mur_ligase_cen"/>
</dbReference>
<accession>A0A382M8P5</accession>
<dbReference type="GO" id="GO:0051301">
    <property type="term" value="P:cell division"/>
    <property type="evidence" value="ECO:0007669"/>
    <property type="project" value="UniProtKB-KW"/>
</dbReference>
<dbReference type="GO" id="GO:0008764">
    <property type="term" value="F:UDP-N-acetylmuramoylalanine-D-glutamate ligase activity"/>
    <property type="evidence" value="ECO:0007669"/>
    <property type="project" value="InterPro"/>
</dbReference>
<dbReference type="SUPFAM" id="SSF53623">
    <property type="entry name" value="MurD-like peptide ligases, catalytic domain"/>
    <property type="match status" value="1"/>
</dbReference>
<sequence length="223" mass="25732">MGKTGISGYQYLKKNNQISLYDDNKNIFIEKNFKKSLLDRNKIQRSKFDFILISPGININKCNLKNYLKKNQKKIITDLDIFYSHHSKNRIITITGTNGKSTTAKLLDLILKDHKKDSRLCGNIGNPILSQKKISKKTLFVVEASSYQIAYSKLFKTNYAVILNISPDHLERHGSIENYVSAKFKLITNQSKKDYAYVNSEDKYLKKKVKKSKIFSKIIKVNP</sequence>
<feature type="non-terminal residue" evidence="7">
    <location>
        <position position="223"/>
    </location>
</feature>
<dbReference type="InterPro" id="IPR018109">
    <property type="entry name" value="Folylpolyglutamate_synth_CS"/>
</dbReference>
<feature type="domain" description="Mur ligase central" evidence="6">
    <location>
        <begin position="94"/>
        <end position="213"/>
    </location>
</feature>
<evidence type="ECO:0000259" key="6">
    <source>
        <dbReference type="Pfam" id="PF08245"/>
    </source>
</evidence>
<dbReference type="GO" id="GO:0004326">
    <property type="term" value="F:tetrahydrofolylpolyglutamate synthase activity"/>
    <property type="evidence" value="ECO:0007669"/>
    <property type="project" value="InterPro"/>
</dbReference>
<evidence type="ECO:0000256" key="5">
    <source>
        <dbReference type="ARBA" id="ARBA00023306"/>
    </source>
</evidence>
<evidence type="ECO:0000256" key="2">
    <source>
        <dbReference type="ARBA" id="ARBA00022618"/>
    </source>
</evidence>
<dbReference type="InterPro" id="IPR005762">
    <property type="entry name" value="MurD"/>
</dbReference>
<keyword evidence="4" id="KW-0067">ATP-binding</keyword>